<comment type="subcellular location">
    <subcellularLocation>
        <location evidence="1">Cell envelope</location>
    </subcellularLocation>
</comment>
<evidence type="ECO:0000256" key="3">
    <source>
        <dbReference type="ARBA" id="ARBA00022729"/>
    </source>
</evidence>
<dbReference type="PROSITE" id="PS51257">
    <property type="entry name" value="PROKAR_LIPOPROTEIN"/>
    <property type="match status" value="1"/>
</dbReference>
<comment type="caution">
    <text evidence="6">The sequence shown here is derived from an EMBL/GenBank/DDBJ whole genome shotgun (WGS) entry which is preliminary data.</text>
</comment>
<dbReference type="InterPro" id="IPR025997">
    <property type="entry name" value="SBP_2_dom"/>
</dbReference>
<dbReference type="Proteomes" id="UP000306509">
    <property type="component" value="Unassembled WGS sequence"/>
</dbReference>
<name>A0A4U8QA31_9FIRM</name>
<comment type="similarity">
    <text evidence="2">Belongs to the bacterial solute-binding protein 2 family.</text>
</comment>
<protein>
    <submittedName>
        <fullName evidence="6">D-ribose-binding periplasmic protein</fullName>
    </submittedName>
</protein>
<dbReference type="EMBL" id="QGQD01000025">
    <property type="protein sequence ID" value="TLD01831.1"/>
    <property type="molecule type" value="Genomic_DNA"/>
</dbReference>
<evidence type="ECO:0000256" key="1">
    <source>
        <dbReference type="ARBA" id="ARBA00004196"/>
    </source>
</evidence>
<feature type="chain" id="PRO_5039371387" evidence="4">
    <location>
        <begin position="23"/>
        <end position="362"/>
    </location>
</feature>
<evidence type="ECO:0000256" key="4">
    <source>
        <dbReference type="SAM" id="SignalP"/>
    </source>
</evidence>
<feature type="domain" description="Periplasmic binding protein" evidence="5">
    <location>
        <begin position="63"/>
        <end position="323"/>
    </location>
</feature>
<proteinExistence type="inferred from homology"/>
<dbReference type="PANTHER" id="PTHR46847">
    <property type="entry name" value="D-ALLOSE-BINDING PERIPLASMIC PROTEIN-RELATED"/>
    <property type="match status" value="1"/>
</dbReference>
<dbReference type="GO" id="GO:0030313">
    <property type="term" value="C:cell envelope"/>
    <property type="evidence" value="ECO:0007669"/>
    <property type="project" value="UniProtKB-SubCell"/>
</dbReference>
<dbReference type="STRING" id="180332.GCA_000797495_04360"/>
<dbReference type="SUPFAM" id="SSF53822">
    <property type="entry name" value="Periplasmic binding protein-like I"/>
    <property type="match status" value="1"/>
</dbReference>
<evidence type="ECO:0000313" key="6">
    <source>
        <dbReference type="EMBL" id="TLD01831.1"/>
    </source>
</evidence>
<dbReference type="PANTHER" id="PTHR46847:SF1">
    <property type="entry name" value="D-ALLOSE-BINDING PERIPLASMIC PROTEIN-RELATED"/>
    <property type="match status" value="1"/>
</dbReference>
<gene>
    <name evidence="6" type="primary">rbsB_4</name>
    <name evidence="6" type="ORF">DSM106044_01197</name>
</gene>
<evidence type="ECO:0000313" key="7">
    <source>
        <dbReference type="Proteomes" id="UP000306509"/>
    </source>
</evidence>
<accession>A0A4U8QA31</accession>
<keyword evidence="3 4" id="KW-0732">Signal</keyword>
<dbReference type="InterPro" id="IPR028082">
    <property type="entry name" value="Peripla_BP_I"/>
</dbReference>
<feature type="signal peptide" evidence="4">
    <location>
        <begin position="1"/>
        <end position="22"/>
    </location>
</feature>
<keyword evidence="7" id="KW-1185">Reference proteome</keyword>
<dbReference type="GO" id="GO:0030246">
    <property type="term" value="F:carbohydrate binding"/>
    <property type="evidence" value="ECO:0007669"/>
    <property type="project" value="UniProtKB-ARBA"/>
</dbReference>
<organism evidence="6 7">
    <name type="scientific">Robinsoniella peoriensis</name>
    <dbReference type="NCBI Taxonomy" id="180332"/>
    <lineage>
        <taxon>Bacteria</taxon>
        <taxon>Bacillati</taxon>
        <taxon>Bacillota</taxon>
        <taxon>Clostridia</taxon>
        <taxon>Lachnospirales</taxon>
        <taxon>Lachnospiraceae</taxon>
        <taxon>Robinsoniella</taxon>
    </lineage>
</organism>
<evidence type="ECO:0000256" key="2">
    <source>
        <dbReference type="ARBA" id="ARBA00007639"/>
    </source>
</evidence>
<sequence length="362" mass="38799" precursor="true">MKMKKKLLVVLAAGIMGASLLAGCGENNTSSETKAVQENAAEEKTETEPGAGQSKEALDDKVIGMSLMAFNHPFMQDIMKSAMYTAEEAGYTVSAVDANWDAATQQQGLEDLISSGKMKALFVNAVDGDAIVPVVEEANKAGIPVITVDTKSNGGDVFAHAASDSKEIGKMAGEYAAKLLKEKNGSEKGKTIVINYPQVTSMAERVSGFKEELSQYPEIEIIEKNVLELTPESAQALMDDLIQTYPEGSFDLLFAANATTGVGANAVTESANRTDYLVIAVDDDPELIAALQRGKQFKGMVVQDGIDIGKKGMELCIAGAEGKTAEEKIVATRISLVTNENLEEYQKEYAERQKVIESYGQK</sequence>
<dbReference type="AlphaFoldDB" id="A0A4U8QA31"/>
<dbReference type="Pfam" id="PF13407">
    <property type="entry name" value="Peripla_BP_4"/>
    <property type="match status" value="1"/>
</dbReference>
<dbReference type="Gene3D" id="3.40.50.2300">
    <property type="match status" value="2"/>
</dbReference>
<evidence type="ECO:0000259" key="5">
    <source>
        <dbReference type="Pfam" id="PF13407"/>
    </source>
</evidence>
<reference evidence="6 7" key="1">
    <citation type="journal article" date="2019" name="Anaerobe">
        <title>Detection of Robinsoniella peoriensis in multiple bone samples of a trauma patient.</title>
        <authorList>
            <person name="Schrottner P."/>
            <person name="Hartwich K."/>
            <person name="Bunk B."/>
            <person name="Schober I."/>
            <person name="Helbig S."/>
            <person name="Rudolph W.W."/>
            <person name="Gunzer F."/>
        </authorList>
    </citation>
    <scope>NUCLEOTIDE SEQUENCE [LARGE SCALE GENOMIC DNA]</scope>
    <source>
        <strain evidence="6 7">DSM 106044</strain>
    </source>
</reference>